<accession>A0A5C8NRZ4</accession>
<evidence type="ECO:0000256" key="7">
    <source>
        <dbReference type="SAM" id="Phobius"/>
    </source>
</evidence>
<dbReference type="Gene3D" id="3.30.240.20">
    <property type="entry name" value="bsu07140 like domains"/>
    <property type="match status" value="2"/>
</dbReference>
<dbReference type="RefSeq" id="WP_147667989.1">
    <property type="nucleotide sequence ID" value="NZ_VDUW01000006.1"/>
</dbReference>
<keyword evidence="11" id="KW-1185">Reference proteome</keyword>
<dbReference type="InterPro" id="IPR048454">
    <property type="entry name" value="YetF_N"/>
</dbReference>
<dbReference type="Pfam" id="PF04239">
    <property type="entry name" value="DUF421"/>
    <property type="match status" value="1"/>
</dbReference>
<dbReference type="AlphaFoldDB" id="A0A5C8NRZ4"/>
<comment type="similarity">
    <text evidence="2">Belongs to the UPF0702 family.</text>
</comment>
<feature type="transmembrane region" description="Helical" evidence="7">
    <location>
        <begin position="6"/>
        <end position="25"/>
    </location>
</feature>
<evidence type="ECO:0000256" key="5">
    <source>
        <dbReference type="ARBA" id="ARBA00022989"/>
    </source>
</evidence>
<dbReference type="GO" id="GO:0005886">
    <property type="term" value="C:plasma membrane"/>
    <property type="evidence" value="ECO:0007669"/>
    <property type="project" value="UniProtKB-SubCell"/>
</dbReference>
<name>A0A5C8NRZ4_9BACI</name>
<dbReference type="OrthoDB" id="1076133at2"/>
<comment type="caution">
    <text evidence="10">The sequence shown here is derived from an EMBL/GenBank/DDBJ whole genome shotgun (WGS) entry which is preliminary data.</text>
</comment>
<sequence>MKYLFMLLDTVFGFVALFILTKILGKTQMSQLTPFDFVAAIVLGELVGNALFDKNVGVTEIGFLVIVWGTLLYLVEITTQKFKGTRFLLEGKPSLVIHKGNIIYEELKKNKIDMDELNHLLRLKDIFTIREVEYAIMETNGEISVLKKSGYQEPVKKDFQMYESASFLPFTIISDGEILEDNLKEANLTKEWLKHELEKQEIYRVEDVLYAEYTENEALLVQPYVREPDGSQNLFFK</sequence>
<evidence type="ECO:0000256" key="6">
    <source>
        <dbReference type="ARBA" id="ARBA00023136"/>
    </source>
</evidence>
<keyword evidence="6 7" id="KW-0472">Membrane</keyword>
<reference evidence="10 11" key="1">
    <citation type="submission" date="2019-06" db="EMBL/GenBank/DDBJ databases">
        <title>Cerasibacillus sp. nov., isolated from maize field.</title>
        <authorList>
            <person name="Lin S.-Y."/>
            <person name="Tsai C.-F."/>
            <person name="Young C.-C."/>
        </authorList>
    </citation>
    <scope>NUCLEOTIDE SEQUENCE [LARGE SCALE GENOMIC DNA]</scope>
    <source>
        <strain evidence="10 11">CC-CFT480</strain>
    </source>
</reference>
<evidence type="ECO:0000259" key="9">
    <source>
        <dbReference type="Pfam" id="PF20730"/>
    </source>
</evidence>
<keyword evidence="4 7" id="KW-0812">Transmembrane</keyword>
<evidence type="ECO:0000256" key="2">
    <source>
        <dbReference type="ARBA" id="ARBA00006448"/>
    </source>
</evidence>
<dbReference type="PANTHER" id="PTHR34582:SF5">
    <property type="entry name" value="UPF0702 TRANSMEMBRANE PROTEIN YETF"/>
    <property type="match status" value="1"/>
</dbReference>
<feature type="domain" description="YetF-like N-terminal transmembrane" evidence="9">
    <location>
        <begin position="3"/>
        <end position="77"/>
    </location>
</feature>
<evidence type="ECO:0000313" key="11">
    <source>
        <dbReference type="Proteomes" id="UP000321574"/>
    </source>
</evidence>
<evidence type="ECO:0000256" key="4">
    <source>
        <dbReference type="ARBA" id="ARBA00022692"/>
    </source>
</evidence>
<dbReference type="PANTHER" id="PTHR34582">
    <property type="entry name" value="UPF0702 TRANSMEMBRANE PROTEIN YCAP"/>
    <property type="match status" value="1"/>
</dbReference>
<dbReference type="InterPro" id="IPR007353">
    <property type="entry name" value="DUF421"/>
</dbReference>
<gene>
    <name evidence="10" type="ORF">FHP05_10400</name>
</gene>
<keyword evidence="5 7" id="KW-1133">Transmembrane helix</keyword>
<evidence type="ECO:0000256" key="1">
    <source>
        <dbReference type="ARBA" id="ARBA00004651"/>
    </source>
</evidence>
<organism evidence="10 11">
    <name type="scientific">Cerasibacillus terrae</name>
    <dbReference type="NCBI Taxonomy" id="2498845"/>
    <lineage>
        <taxon>Bacteria</taxon>
        <taxon>Bacillati</taxon>
        <taxon>Bacillota</taxon>
        <taxon>Bacilli</taxon>
        <taxon>Bacillales</taxon>
        <taxon>Bacillaceae</taxon>
        <taxon>Cerasibacillus</taxon>
    </lineage>
</organism>
<feature type="domain" description="YetF C-terminal" evidence="8">
    <location>
        <begin position="81"/>
        <end position="214"/>
    </location>
</feature>
<proteinExistence type="inferred from homology"/>
<dbReference type="Proteomes" id="UP000321574">
    <property type="component" value="Unassembled WGS sequence"/>
</dbReference>
<protein>
    <submittedName>
        <fullName evidence="10">DUF421 domain-containing protein</fullName>
    </submittedName>
</protein>
<feature type="transmembrane region" description="Helical" evidence="7">
    <location>
        <begin position="58"/>
        <end position="75"/>
    </location>
</feature>
<dbReference type="EMBL" id="VDUW01000006">
    <property type="protein sequence ID" value="TXL64088.1"/>
    <property type="molecule type" value="Genomic_DNA"/>
</dbReference>
<evidence type="ECO:0000259" key="8">
    <source>
        <dbReference type="Pfam" id="PF04239"/>
    </source>
</evidence>
<evidence type="ECO:0000256" key="3">
    <source>
        <dbReference type="ARBA" id="ARBA00022475"/>
    </source>
</evidence>
<comment type="subcellular location">
    <subcellularLocation>
        <location evidence="1">Cell membrane</location>
        <topology evidence="1">Multi-pass membrane protein</topology>
    </subcellularLocation>
</comment>
<dbReference type="Pfam" id="PF20730">
    <property type="entry name" value="YetF_N"/>
    <property type="match status" value="1"/>
</dbReference>
<evidence type="ECO:0000313" key="10">
    <source>
        <dbReference type="EMBL" id="TXL64088.1"/>
    </source>
</evidence>
<keyword evidence="3" id="KW-1003">Cell membrane</keyword>
<dbReference type="InterPro" id="IPR023090">
    <property type="entry name" value="UPF0702_alpha/beta_dom_sf"/>
</dbReference>